<feature type="region of interest" description="Disordered" evidence="6">
    <location>
        <begin position="1"/>
        <end position="23"/>
    </location>
</feature>
<organism evidence="8 9">
    <name type="scientific">Aspergillus bertholletiae</name>
    <dbReference type="NCBI Taxonomy" id="1226010"/>
    <lineage>
        <taxon>Eukaryota</taxon>
        <taxon>Fungi</taxon>
        <taxon>Dikarya</taxon>
        <taxon>Ascomycota</taxon>
        <taxon>Pezizomycotina</taxon>
        <taxon>Eurotiomycetes</taxon>
        <taxon>Eurotiomycetidae</taxon>
        <taxon>Eurotiales</taxon>
        <taxon>Aspergillaceae</taxon>
        <taxon>Aspergillus</taxon>
        <taxon>Aspergillus subgen. Circumdati</taxon>
    </lineage>
</organism>
<dbReference type="InterPro" id="IPR036879">
    <property type="entry name" value="TF_MADSbox_sf"/>
</dbReference>
<dbReference type="PROSITE" id="PS50066">
    <property type="entry name" value="MADS_BOX_2"/>
    <property type="match status" value="1"/>
</dbReference>
<keyword evidence="9" id="KW-1185">Reference proteome</keyword>
<comment type="subcellular location">
    <subcellularLocation>
        <location evidence="1">Nucleus</location>
    </subcellularLocation>
</comment>
<name>A0A5N7ANJ9_9EURO</name>
<evidence type="ECO:0000256" key="1">
    <source>
        <dbReference type="ARBA" id="ARBA00004123"/>
    </source>
</evidence>
<evidence type="ECO:0000256" key="4">
    <source>
        <dbReference type="ARBA" id="ARBA00023163"/>
    </source>
</evidence>
<dbReference type="GO" id="GO:0046983">
    <property type="term" value="F:protein dimerization activity"/>
    <property type="evidence" value="ECO:0007669"/>
    <property type="project" value="InterPro"/>
</dbReference>
<evidence type="ECO:0000256" key="2">
    <source>
        <dbReference type="ARBA" id="ARBA00023015"/>
    </source>
</evidence>
<dbReference type="AlphaFoldDB" id="A0A5N7ANJ9"/>
<evidence type="ECO:0000256" key="3">
    <source>
        <dbReference type="ARBA" id="ARBA00023125"/>
    </source>
</evidence>
<feature type="domain" description="MADS-box" evidence="7">
    <location>
        <begin position="3"/>
        <end position="49"/>
    </location>
</feature>
<keyword evidence="3" id="KW-0238">DNA-binding</keyword>
<protein>
    <recommendedName>
        <fullName evidence="7">MADS-box domain-containing protein</fullName>
    </recommendedName>
</protein>
<dbReference type="GO" id="GO:0003677">
    <property type="term" value="F:DNA binding"/>
    <property type="evidence" value="ECO:0007669"/>
    <property type="project" value="UniProtKB-KW"/>
</dbReference>
<dbReference type="SUPFAM" id="SSF55455">
    <property type="entry name" value="SRF-like"/>
    <property type="match status" value="1"/>
</dbReference>
<dbReference type="EMBL" id="ML736427">
    <property type="protein sequence ID" value="KAE8371432.1"/>
    <property type="molecule type" value="Genomic_DNA"/>
</dbReference>
<dbReference type="Proteomes" id="UP000326198">
    <property type="component" value="Unassembled WGS sequence"/>
</dbReference>
<keyword evidence="5" id="KW-0539">Nucleus</keyword>
<gene>
    <name evidence="8" type="ORF">BDV26DRAFT_302777</name>
</gene>
<keyword evidence="4" id="KW-0804">Transcription</keyword>
<evidence type="ECO:0000259" key="7">
    <source>
        <dbReference type="PROSITE" id="PS50066"/>
    </source>
</evidence>
<reference evidence="8 9" key="1">
    <citation type="submission" date="2019-04" db="EMBL/GenBank/DDBJ databases">
        <title>Friends and foes A comparative genomics studyof 23 Aspergillus species from section Flavi.</title>
        <authorList>
            <consortium name="DOE Joint Genome Institute"/>
            <person name="Kjaerbolling I."/>
            <person name="Vesth T."/>
            <person name="Frisvad J.C."/>
            <person name="Nybo J.L."/>
            <person name="Theobald S."/>
            <person name="Kildgaard S."/>
            <person name="Isbrandt T."/>
            <person name="Kuo A."/>
            <person name="Sato A."/>
            <person name="Lyhne E.K."/>
            <person name="Kogle M.E."/>
            <person name="Wiebenga A."/>
            <person name="Kun R.S."/>
            <person name="Lubbers R.J."/>
            <person name="Makela M.R."/>
            <person name="Barry K."/>
            <person name="Chovatia M."/>
            <person name="Clum A."/>
            <person name="Daum C."/>
            <person name="Haridas S."/>
            <person name="He G."/>
            <person name="LaButti K."/>
            <person name="Lipzen A."/>
            <person name="Mondo S."/>
            <person name="Riley R."/>
            <person name="Salamov A."/>
            <person name="Simmons B.A."/>
            <person name="Magnuson J.K."/>
            <person name="Henrissat B."/>
            <person name="Mortensen U.H."/>
            <person name="Larsen T.O."/>
            <person name="Devries R.P."/>
            <person name="Grigoriev I.V."/>
            <person name="Machida M."/>
            <person name="Baker S.E."/>
            <person name="Andersen M.R."/>
        </authorList>
    </citation>
    <scope>NUCLEOTIDE SEQUENCE [LARGE SCALE GENOMIC DNA]</scope>
    <source>
        <strain evidence="8 9">IBT 29228</strain>
    </source>
</reference>
<proteinExistence type="predicted"/>
<keyword evidence="2" id="KW-0805">Transcription regulation</keyword>
<accession>A0A5N7ANJ9</accession>
<evidence type="ECO:0000313" key="9">
    <source>
        <dbReference type="Proteomes" id="UP000326198"/>
    </source>
</evidence>
<evidence type="ECO:0000256" key="5">
    <source>
        <dbReference type="ARBA" id="ARBA00023242"/>
    </source>
</evidence>
<evidence type="ECO:0000313" key="8">
    <source>
        <dbReference type="EMBL" id="KAE8371432.1"/>
    </source>
</evidence>
<dbReference type="GO" id="GO:0005634">
    <property type="term" value="C:nucleus"/>
    <property type="evidence" value="ECO:0007669"/>
    <property type="project" value="UniProtKB-SubCell"/>
</dbReference>
<sequence>MAPGKRKIQRRRSSSARSRCQQRNRRKNNLLLKAFEFCQECDANVSLMIRLRHNGQIVIFNSDDRWHPSAEQLSNRLQDTYYPVPKYVTWEELAARYAS</sequence>
<dbReference type="InterPro" id="IPR002100">
    <property type="entry name" value="TF_MADSbox"/>
</dbReference>
<dbReference type="GO" id="GO:0045944">
    <property type="term" value="P:positive regulation of transcription by RNA polymerase II"/>
    <property type="evidence" value="ECO:0007669"/>
    <property type="project" value="UniProtKB-ARBA"/>
</dbReference>
<evidence type="ECO:0000256" key="6">
    <source>
        <dbReference type="SAM" id="MobiDB-lite"/>
    </source>
</evidence>
<dbReference type="OrthoDB" id="1898716at2759"/>